<keyword evidence="6" id="KW-0418">Kinase</keyword>
<dbReference type="PANTHER" id="PTHR34581">
    <property type="entry name" value="PTS SYSTEM N,N'-DIACETYLCHITOBIOSE-SPECIFIC EIIB COMPONENT"/>
    <property type="match status" value="1"/>
</dbReference>
<keyword evidence="3" id="KW-0762">Sugar transport</keyword>
<gene>
    <name evidence="9" type="ORF">B4082_5823</name>
</gene>
<evidence type="ECO:0000259" key="8">
    <source>
        <dbReference type="PROSITE" id="PS51100"/>
    </source>
</evidence>
<sequence length="101" mass="11061">MMRNIVLLCNAGMSTSMLMNKMRGYAESAGYNCEINAYALTEAPNVGPAADVILLGPQVRYALNNVKKQLPEKHIEVIDMAAYGMLDGKKVIERVKTILGD</sequence>
<protein>
    <submittedName>
        <fullName evidence="9">PTS system cellobiose-specific IIB component</fullName>
    </submittedName>
</protein>
<evidence type="ECO:0000313" key="9">
    <source>
        <dbReference type="EMBL" id="KZD26108.1"/>
    </source>
</evidence>
<dbReference type="Proteomes" id="UP000076501">
    <property type="component" value="Unassembled WGS sequence"/>
</dbReference>
<dbReference type="PATRIC" id="fig|1396.539.peg.5012"/>
<proteinExistence type="predicted"/>
<dbReference type="InterPro" id="IPR036095">
    <property type="entry name" value="PTS_EIIB-like_sf"/>
</dbReference>
<accession>A0A164BBN2</accession>
<dbReference type="GO" id="GO:0008982">
    <property type="term" value="F:protein-N(PI)-phosphohistidine-sugar phosphotransferase activity"/>
    <property type="evidence" value="ECO:0007669"/>
    <property type="project" value="InterPro"/>
</dbReference>
<feature type="modified residue" description="Phosphocysteine; by EIIA" evidence="7">
    <location>
        <position position="9"/>
    </location>
</feature>
<keyword evidence="4" id="KW-0808">Transferase</keyword>
<evidence type="ECO:0000256" key="7">
    <source>
        <dbReference type="PROSITE-ProRule" id="PRU00423"/>
    </source>
</evidence>
<dbReference type="PANTHER" id="PTHR34581:SF2">
    <property type="entry name" value="PTS SYSTEM N,N'-DIACETYLCHITOBIOSE-SPECIFIC EIIB COMPONENT"/>
    <property type="match status" value="1"/>
</dbReference>
<dbReference type="Gene3D" id="3.40.50.2300">
    <property type="match status" value="1"/>
</dbReference>
<evidence type="ECO:0000256" key="1">
    <source>
        <dbReference type="ARBA" id="ARBA00022448"/>
    </source>
</evidence>
<keyword evidence="5" id="KW-0598">Phosphotransferase system</keyword>
<evidence type="ECO:0000256" key="2">
    <source>
        <dbReference type="ARBA" id="ARBA00022553"/>
    </source>
</evidence>
<evidence type="ECO:0000256" key="4">
    <source>
        <dbReference type="ARBA" id="ARBA00022679"/>
    </source>
</evidence>
<dbReference type="PROSITE" id="PS51100">
    <property type="entry name" value="PTS_EIIB_TYPE_3"/>
    <property type="match status" value="1"/>
</dbReference>
<evidence type="ECO:0000313" key="10">
    <source>
        <dbReference type="Proteomes" id="UP000076501"/>
    </source>
</evidence>
<keyword evidence="1" id="KW-0813">Transport</keyword>
<dbReference type="InterPro" id="IPR013012">
    <property type="entry name" value="PTS_EIIB_3"/>
</dbReference>
<evidence type="ECO:0000256" key="6">
    <source>
        <dbReference type="ARBA" id="ARBA00022777"/>
    </source>
</evidence>
<dbReference type="InterPro" id="IPR051819">
    <property type="entry name" value="PTS_sugar-specific_EIIB"/>
</dbReference>
<dbReference type="EMBL" id="LJKA01000084">
    <property type="protein sequence ID" value="KZD26108.1"/>
    <property type="molecule type" value="Genomic_DNA"/>
</dbReference>
<dbReference type="GO" id="GO:0009401">
    <property type="term" value="P:phosphoenolpyruvate-dependent sugar phosphotransferase system"/>
    <property type="evidence" value="ECO:0007669"/>
    <property type="project" value="UniProtKB-KW"/>
</dbReference>
<dbReference type="GO" id="GO:0016301">
    <property type="term" value="F:kinase activity"/>
    <property type="evidence" value="ECO:0007669"/>
    <property type="project" value="UniProtKB-KW"/>
</dbReference>
<evidence type="ECO:0000256" key="5">
    <source>
        <dbReference type="ARBA" id="ARBA00022683"/>
    </source>
</evidence>
<dbReference type="CDD" id="cd05564">
    <property type="entry name" value="PTS_IIB_chitobiose_lichenan"/>
    <property type="match status" value="1"/>
</dbReference>
<evidence type="ECO:0000256" key="3">
    <source>
        <dbReference type="ARBA" id="ARBA00022597"/>
    </source>
</evidence>
<name>A0A164BBN2_BACCE</name>
<organism evidence="9 10">
    <name type="scientific">Bacillus cereus</name>
    <dbReference type="NCBI Taxonomy" id="1396"/>
    <lineage>
        <taxon>Bacteria</taxon>
        <taxon>Bacillati</taxon>
        <taxon>Bacillota</taxon>
        <taxon>Bacilli</taxon>
        <taxon>Bacillales</taxon>
        <taxon>Bacillaceae</taxon>
        <taxon>Bacillus</taxon>
        <taxon>Bacillus cereus group</taxon>
    </lineage>
</organism>
<dbReference type="Pfam" id="PF02302">
    <property type="entry name" value="PTS_IIB"/>
    <property type="match status" value="1"/>
</dbReference>
<dbReference type="SUPFAM" id="SSF52794">
    <property type="entry name" value="PTS system IIB component-like"/>
    <property type="match status" value="1"/>
</dbReference>
<reference evidence="9 10" key="1">
    <citation type="submission" date="2015-09" db="EMBL/GenBank/DDBJ databases">
        <title>Bacillus cereus food isolates.</title>
        <authorList>
            <person name="Boekhorst J."/>
        </authorList>
    </citation>
    <scope>NUCLEOTIDE SEQUENCE [LARGE SCALE GENOMIC DNA]</scope>
    <source>
        <strain evidence="9 10">B4082</strain>
    </source>
</reference>
<feature type="domain" description="PTS EIIB type-3" evidence="8">
    <location>
        <begin position="2"/>
        <end position="101"/>
    </location>
</feature>
<dbReference type="AlphaFoldDB" id="A0A164BBN2"/>
<comment type="caution">
    <text evidence="9">The sequence shown here is derived from an EMBL/GenBank/DDBJ whole genome shotgun (WGS) entry which is preliminary data.</text>
</comment>
<dbReference type="InterPro" id="IPR003501">
    <property type="entry name" value="PTS_EIIB_2/3"/>
</dbReference>
<keyword evidence="2" id="KW-0597">Phosphoprotein</keyword>